<dbReference type="Pfam" id="PF17664">
    <property type="entry name" value="HOATZ-like"/>
    <property type="match status" value="2"/>
</dbReference>
<reference evidence="3" key="2">
    <citation type="submission" date="2025-09" db="UniProtKB">
        <authorList>
            <consortium name="Ensembl"/>
        </authorList>
    </citation>
    <scope>IDENTIFICATION</scope>
</reference>
<sequence length="205" mass="21840">MASSSPPAPATSPSPSAAAAAPAPLAFAGSSEQDVALAKSFWNSVTLQPPLESRLGARGSSLCNGASCPRRSSAGSPRKSRNVLSFALAASKPAFIFVAINNPLMDLIPGPSIRPGSEKWGYLEKGVYSSNSAPIHPPPPHRGKHLSLQAKTREDIIALLKKQREERISVRWIFKLSKPPSPENQALLPCLTFLSHFFPTASFSM</sequence>
<evidence type="ECO:0000256" key="2">
    <source>
        <dbReference type="ARBA" id="ARBA00023657"/>
    </source>
</evidence>
<proteinExistence type="inferred from homology"/>
<keyword evidence="4" id="KW-1185">Reference proteome</keyword>
<protein>
    <recommendedName>
        <fullName evidence="2">Cilia- and flagella-associated protein HOATZ</fullName>
    </recommendedName>
</protein>
<dbReference type="GO" id="GO:0060271">
    <property type="term" value="P:cilium assembly"/>
    <property type="evidence" value="ECO:0007669"/>
    <property type="project" value="InterPro"/>
</dbReference>
<evidence type="ECO:0000256" key="1">
    <source>
        <dbReference type="ARBA" id="ARBA00023451"/>
    </source>
</evidence>
<dbReference type="OMA" id="ISVRWIF"/>
<organism evidence="3 4">
    <name type="scientific">Pseudonaja textilis</name>
    <name type="common">Eastern brown snake</name>
    <dbReference type="NCBI Taxonomy" id="8673"/>
    <lineage>
        <taxon>Eukaryota</taxon>
        <taxon>Metazoa</taxon>
        <taxon>Chordata</taxon>
        <taxon>Craniata</taxon>
        <taxon>Vertebrata</taxon>
        <taxon>Euteleostomi</taxon>
        <taxon>Lepidosauria</taxon>
        <taxon>Squamata</taxon>
        <taxon>Bifurcata</taxon>
        <taxon>Unidentata</taxon>
        <taxon>Episquamata</taxon>
        <taxon>Toxicofera</taxon>
        <taxon>Serpentes</taxon>
        <taxon>Colubroidea</taxon>
        <taxon>Elapidae</taxon>
        <taxon>Hydrophiinae</taxon>
        <taxon>Pseudonaja</taxon>
    </lineage>
</organism>
<evidence type="ECO:0000313" key="3">
    <source>
        <dbReference type="Ensembl" id="ENSPTXP00000006232.1"/>
    </source>
</evidence>
<reference evidence="3" key="1">
    <citation type="submission" date="2025-08" db="UniProtKB">
        <authorList>
            <consortium name="Ensembl"/>
        </authorList>
    </citation>
    <scope>IDENTIFICATION</scope>
</reference>
<dbReference type="Ensembl" id="ENSPTXT00000006440.1">
    <property type="protein sequence ID" value="ENSPTXP00000006232.1"/>
    <property type="gene ID" value="ENSPTXG00000004569.1"/>
</dbReference>
<dbReference type="PANTHER" id="PTHR47231">
    <property type="entry name" value="UPF0722 PROTEIN C11ORF88"/>
    <property type="match status" value="1"/>
</dbReference>
<dbReference type="AlphaFoldDB" id="A0A670Y9Z9"/>
<name>A0A670Y9Z9_PSETE</name>
<dbReference type="GeneTree" id="ENSGT01000000221542"/>
<evidence type="ECO:0000313" key="4">
    <source>
        <dbReference type="Proteomes" id="UP000472273"/>
    </source>
</evidence>
<dbReference type="Proteomes" id="UP000472273">
    <property type="component" value="Unplaced"/>
</dbReference>
<comment type="similarity">
    <text evidence="1">Belongs to the HOATZ family.</text>
</comment>
<accession>A0A670Y9Z9</accession>
<dbReference type="PANTHER" id="PTHR47231:SF1">
    <property type="entry name" value="CILIA- AND FLAGELLA-ASSOCIATED PROTEIN HOATZ"/>
    <property type="match status" value="1"/>
</dbReference>
<dbReference type="InterPro" id="IPR040681">
    <property type="entry name" value="HOATZ-like"/>
</dbReference>